<dbReference type="Proteomes" id="UP000000759">
    <property type="component" value="Chromosome 10"/>
</dbReference>
<dbReference type="InterPro" id="IPR040933">
    <property type="entry name" value="PSII_Pbs31"/>
</dbReference>
<dbReference type="STRING" id="556484.B7G1J1"/>
<dbReference type="RefSeq" id="XP_002180868.1">
    <property type="nucleotide sequence ID" value="XM_002180832.1"/>
</dbReference>
<evidence type="ECO:0000256" key="1">
    <source>
        <dbReference type="SAM" id="SignalP"/>
    </source>
</evidence>
<keyword evidence="1" id="KW-0732">Signal</keyword>
<feature type="domain" description="Photosystem II Psb31 protein" evidence="2">
    <location>
        <begin position="60"/>
        <end position="152"/>
    </location>
</feature>
<dbReference type="PaxDb" id="2850-Phatr46529"/>
<dbReference type="InParanoid" id="B7G1J1"/>
<reference evidence="3 4" key="1">
    <citation type="journal article" date="2008" name="Nature">
        <title>The Phaeodactylum genome reveals the evolutionary history of diatom genomes.</title>
        <authorList>
            <person name="Bowler C."/>
            <person name="Allen A.E."/>
            <person name="Badger J.H."/>
            <person name="Grimwood J."/>
            <person name="Jabbari K."/>
            <person name="Kuo A."/>
            <person name="Maheswari U."/>
            <person name="Martens C."/>
            <person name="Maumus F."/>
            <person name="Otillar R.P."/>
            <person name="Rayko E."/>
            <person name="Salamov A."/>
            <person name="Vandepoele K."/>
            <person name="Beszteri B."/>
            <person name="Gruber A."/>
            <person name="Heijde M."/>
            <person name="Katinka M."/>
            <person name="Mock T."/>
            <person name="Valentin K."/>
            <person name="Verret F."/>
            <person name="Berges J.A."/>
            <person name="Brownlee C."/>
            <person name="Cadoret J.P."/>
            <person name="Chiovitti A."/>
            <person name="Choi C.J."/>
            <person name="Coesel S."/>
            <person name="De Martino A."/>
            <person name="Detter J.C."/>
            <person name="Durkin C."/>
            <person name="Falciatore A."/>
            <person name="Fournet J."/>
            <person name="Haruta M."/>
            <person name="Huysman M.J."/>
            <person name="Jenkins B.D."/>
            <person name="Jiroutova K."/>
            <person name="Jorgensen R.E."/>
            <person name="Joubert Y."/>
            <person name="Kaplan A."/>
            <person name="Kroger N."/>
            <person name="Kroth P.G."/>
            <person name="La Roche J."/>
            <person name="Lindquist E."/>
            <person name="Lommer M."/>
            <person name="Martin-Jezequel V."/>
            <person name="Lopez P.J."/>
            <person name="Lucas S."/>
            <person name="Mangogna M."/>
            <person name="McGinnis K."/>
            <person name="Medlin L.K."/>
            <person name="Montsant A."/>
            <person name="Oudot-Le Secq M.P."/>
            <person name="Napoli C."/>
            <person name="Obornik M."/>
            <person name="Parker M.S."/>
            <person name="Petit J.L."/>
            <person name="Porcel B.M."/>
            <person name="Poulsen N."/>
            <person name="Robison M."/>
            <person name="Rychlewski L."/>
            <person name="Rynearson T.A."/>
            <person name="Schmutz J."/>
            <person name="Shapiro H."/>
            <person name="Siaut M."/>
            <person name="Stanley M."/>
            <person name="Sussman M.R."/>
            <person name="Taylor A.R."/>
            <person name="Vardi A."/>
            <person name="von Dassow P."/>
            <person name="Vyverman W."/>
            <person name="Willis A."/>
            <person name="Wyrwicz L.S."/>
            <person name="Rokhsar D.S."/>
            <person name="Weissenbach J."/>
            <person name="Armbrust E.V."/>
            <person name="Green B.R."/>
            <person name="Van de Peer Y."/>
            <person name="Grigoriev I.V."/>
        </authorList>
    </citation>
    <scope>NUCLEOTIDE SEQUENCE [LARGE SCALE GENOMIC DNA]</scope>
    <source>
        <strain evidence="3 4">CCAP 1055/1</strain>
    </source>
</reference>
<evidence type="ECO:0000313" key="3">
    <source>
        <dbReference type="EMBL" id="EEC47520.1"/>
    </source>
</evidence>
<proteinExistence type="predicted"/>
<evidence type="ECO:0000313" key="4">
    <source>
        <dbReference type="Proteomes" id="UP000000759"/>
    </source>
</evidence>
<dbReference type="Gene3D" id="1.20.120.1740">
    <property type="entry name" value="Sodium ion translocating NADH-quinone reductase subunit C-like"/>
    <property type="match status" value="1"/>
</dbReference>
<dbReference type="GeneID" id="7201679"/>
<dbReference type="EMBL" id="CM000613">
    <property type="protein sequence ID" value="EEC47520.1"/>
    <property type="molecule type" value="Genomic_DNA"/>
</dbReference>
<dbReference type="AlphaFoldDB" id="B7G1J1"/>
<sequence>MKLSVVACALLASSAAAFAPAASQRSSTSLNMDRRAAFGAIVAGAAVVATAPNAAFADGAVSGATVQKARTVYGGRIAELKEAVNKGDFGAVANEKSAFVLFNSGAYPTSKSKEEKKAAISSTNKIFAAVKAGDKAALKSAYDEYVKTNDIKPFPKVDPKNGQGYSSDYDYRVRTPAAAIYVR</sequence>
<name>B7G1J1_PHATC</name>
<evidence type="ECO:0000259" key="2">
    <source>
        <dbReference type="Pfam" id="PF18240"/>
    </source>
</evidence>
<dbReference type="KEGG" id="pti:PHATRDRAFT_46529"/>
<dbReference type="Pfam" id="PF18240">
    <property type="entry name" value="PSII_Pbs31"/>
    <property type="match status" value="1"/>
</dbReference>
<reference evidence="4" key="2">
    <citation type="submission" date="2008-08" db="EMBL/GenBank/DDBJ databases">
        <authorList>
            <consortium name="Diatom Consortium"/>
            <person name="Grigoriev I."/>
            <person name="Grimwood J."/>
            <person name="Kuo A."/>
            <person name="Otillar R.P."/>
            <person name="Salamov A."/>
            <person name="Detter J.C."/>
            <person name="Lindquist E."/>
            <person name="Shapiro H."/>
            <person name="Lucas S."/>
            <person name="Glavina del Rio T."/>
            <person name="Pitluck S."/>
            <person name="Rokhsar D."/>
            <person name="Bowler C."/>
        </authorList>
    </citation>
    <scope>GENOME REANNOTATION</scope>
    <source>
        <strain evidence="4">CCAP 1055/1</strain>
    </source>
</reference>
<accession>B7G1J1</accession>
<feature type="chain" id="PRO_5002855297" description="Photosystem II Psb31 protein domain-containing protein" evidence="1">
    <location>
        <begin position="18"/>
        <end position="183"/>
    </location>
</feature>
<dbReference type="eggNOG" id="ENOG502S4K1">
    <property type="taxonomic scope" value="Eukaryota"/>
</dbReference>
<dbReference type="HOGENOM" id="CLU_1528228_0_0_1"/>
<dbReference type="OrthoDB" id="202886at2759"/>
<protein>
    <recommendedName>
        <fullName evidence="2">Photosystem II Psb31 protein domain-containing protein</fullName>
    </recommendedName>
</protein>
<feature type="signal peptide" evidence="1">
    <location>
        <begin position="1"/>
        <end position="17"/>
    </location>
</feature>
<organism evidence="3 4">
    <name type="scientific">Phaeodactylum tricornutum (strain CCAP 1055/1)</name>
    <dbReference type="NCBI Taxonomy" id="556484"/>
    <lineage>
        <taxon>Eukaryota</taxon>
        <taxon>Sar</taxon>
        <taxon>Stramenopiles</taxon>
        <taxon>Ochrophyta</taxon>
        <taxon>Bacillariophyta</taxon>
        <taxon>Bacillariophyceae</taxon>
        <taxon>Bacillariophycidae</taxon>
        <taxon>Naviculales</taxon>
        <taxon>Phaeodactylaceae</taxon>
        <taxon>Phaeodactylum</taxon>
    </lineage>
</organism>
<gene>
    <name evidence="3" type="ORF">PHATRDRAFT_46529</name>
</gene>
<keyword evidence="4" id="KW-1185">Reference proteome</keyword>